<dbReference type="Proteomes" id="UP000326702">
    <property type="component" value="Chromosome"/>
</dbReference>
<feature type="coiled-coil region" evidence="1">
    <location>
        <begin position="918"/>
        <end position="945"/>
    </location>
</feature>
<evidence type="ECO:0000313" key="3">
    <source>
        <dbReference type="EMBL" id="QFU98527.1"/>
    </source>
</evidence>
<organism evidence="3 4">
    <name type="scientific">Luteimicrobium xylanilyticum</name>
    <dbReference type="NCBI Taxonomy" id="1133546"/>
    <lineage>
        <taxon>Bacteria</taxon>
        <taxon>Bacillati</taxon>
        <taxon>Actinomycetota</taxon>
        <taxon>Actinomycetes</taxon>
        <taxon>Micrococcales</taxon>
        <taxon>Luteimicrobium</taxon>
    </lineage>
</organism>
<dbReference type="InterPro" id="IPR013496">
    <property type="entry name" value="CHP02680"/>
</dbReference>
<evidence type="ECO:0008006" key="5">
    <source>
        <dbReference type="Google" id="ProtNLM"/>
    </source>
</evidence>
<evidence type="ECO:0000256" key="2">
    <source>
        <dbReference type="SAM" id="MobiDB-lite"/>
    </source>
</evidence>
<dbReference type="SUPFAM" id="SSF52540">
    <property type="entry name" value="P-loop containing nucleoside triphosphate hydrolases"/>
    <property type="match status" value="1"/>
</dbReference>
<dbReference type="Pfam" id="PF13558">
    <property type="entry name" value="SbcC_Walker_B"/>
    <property type="match status" value="1"/>
</dbReference>
<feature type="region of interest" description="Disordered" evidence="2">
    <location>
        <begin position="579"/>
        <end position="601"/>
    </location>
</feature>
<name>A0A5P9QAR9_9MICO</name>
<dbReference type="Gene3D" id="3.40.50.300">
    <property type="entry name" value="P-loop containing nucleotide triphosphate hydrolases"/>
    <property type="match status" value="1"/>
</dbReference>
<dbReference type="NCBIfam" id="TIGR02680">
    <property type="entry name" value="TIGR02680 family protein"/>
    <property type="match status" value="1"/>
</dbReference>
<feature type="compositionally biased region" description="Low complexity" evidence="2">
    <location>
        <begin position="1346"/>
        <end position="1357"/>
    </location>
</feature>
<evidence type="ECO:0000256" key="1">
    <source>
        <dbReference type="SAM" id="Coils"/>
    </source>
</evidence>
<feature type="compositionally biased region" description="Basic and acidic residues" evidence="2">
    <location>
        <begin position="376"/>
        <end position="410"/>
    </location>
</feature>
<feature type="compositionally biased region" description="Basic and acidic residues" evidence="2">
    <location>
        <begin position="318"/>
        <end position="366"/>
    </location>
</feature>
<accession>A0A5P9QAR9</accession>
<feature type="region of interest" description="Disordered" evidence="2">
    <location>
        <begin position="318"/>
        <end position="417"/>
    </location>
</feature>
<dbReference type="EMBL" id="CP045529">
    <property type="protein sequence ID" value="QFU98527.1"/>
    <property type="molecule type" value="Genomic_DNA"/>
</dbReference>
<keyword evidence="4" id="KW-1185">Reference proteome</keyword>
<dbReference type="RefSeq" id="WP_153022271.1">
    <property type="nucleotide sequence ID" value="NZ_BAABIH010000017.1"/>
</dbReference>
<evidence type="ECO:0000313" key="4">
    <source>
        <dbReference type="Proteomes" id="UP000326702"/>
    </source>
</evidence>
<protein>
    <recommendedName>
        <fullName evidence="5">TIGR02680 family protein</fullName>
    </recommendedName>
</protein>
<dbReference type="OrthoDB" id="8527901at2"/>
<feature type="coiled-coil region" evidence="1">
    <location>
        <begin position="730"/>
        <end position="810"/>
    </location>
</feature>
<feature type="compositionally biased region" description="Acidic residues" evidence="2">
    <location>
        <begin position="1360"/>
        <end position="1369"/>
    </location>
</feature>
<dbReference type="KEGG" id="lxl:KDY119_02043"/>
<feature type="region of interest" description="Disordered" evidence="2">
    <location>
        <begin position="1337"/>
        <end position="1369"/>
    </location>
</feature>
<reference evidence="3 4" key="1">
    <citation type="submission" date="2019-10" db="EMBL/GenBank/DDBJ databases">
        <title>Genome sequence of Luteimicrobium xylanilyticum HY-24.</title>
        <authorList>
            <person name="Kim D.Y."/>
            <person name="Park H.-Y."/>
        </authorList>
    </citation>
    <scope>NUCLEOTIDE SEQUENCE [LARGE SCALE GENOMIC DNA]</scope>
    <source>
        <strain evidence="3 4">HY-24</strain>
    </source>
</reference>
<gene>
    <name evidence="3" type="ORF">KDY119_02043</name>
</gene>
<keyword evidence="1" id="KW-0175">Coiled coil</keyword>
<sequence>MSTTEADAHHATLPRPVTTRWQPLRLGLVDLFYYDDEQFWFHDGRLLMRGNNGTGKSKVLALTLPFLLDGSAHPRRVEPDADPKKRMEWNLLLGGAHPNPERTGYSWIEFGRVDPDGTEHFCTLGIGLKAAAGRGIVKTWYFTTSQRVGELRLMDESRTVLSQDRLRDAIEPAGTGHVHKTREAYRRAVDETLFGLGEERYGALVDLLVQLRQPQLSKRPDEKALSAALTEALPPVDQAVVSDVAESFRSLEEERLGIEGMRATLGATDAFLRHYRAYAAVAARRSAGAVRQTNSEYERVGREQREVEAELERVGAEAARLEAEEATAEERQGVLTGEDRALRESPEMRDAERLDQAERGAVDAEGRAQAASTEAEQARARADREARGEAEARQRRDAAQQDTVRLRSDAARLSGPVGLEPEHATLADDEATARRAIERRRDQVRHVQGLARAAVDAHADADRKRAALDAADAAAAGRAEDEAAAVARVDGAVGRYRDDVRAYLTGLTSLEPDGGPDTLTESAEDWARALHGEPPVRAAVDEAAARAVAVVARERAAAEHDVERLGTELDAVRAEIAGLEAGQDPEPAPAPGRDPSARAGAEGAPLWRLADFRADVSPEHRAGIEAALQSAGLLDAWLFPDGRVDAVSDVVLGMVGAEGGATLADVLTADPGPDEPVGRDLVTAVLRRIGLGAGSGAALWVDRDGTWGSGPARGAWTKDSAEHLGAGARAAHRQARIAELRHRADEYEEAVARARAAVEQSEERRALIEAERAAYPAASERELVAAHADAAAAARELERAQDTVIDARNAWEWARGEAEAAARQRDETATELGLEPALDALESVLAGLAAYATALVEARGAARASTAAAREHELAAARAVEAESNATERDQALRSARTEASTLRATADALHATVGATVSELQARLRAIELEQKALADELKHVAKEQRRVSGEHGTATQRRNDLDVRRAETSAARDGAVERLRAFVGTGLLRVSLPELTTPGVDDPDGWNVTAAVGLARAAEQELDGTDDGDDAWSRAQQHVSSASTELAAQMSRHGHTAYVEQHGDVLVARVRYLAEEVDVDRLAARLEADVAERERLLTAREREILENHLVNEVAGHLHELLAGAQSQIDRMNRELADRKTSTGMQLRVIWRERSDGPAGLGAARDLMTRSDATWTAQDRTAIGDFLQSRIAEVREAEPTASWQEHLEQALDYRQWHTFVVERRQNGQWRSASGPASGGERVLAMSVPLFAAASSHYNSAAPHAPRLILLDEAFAGVDDDSRAKSLGLLATFDLDVVMTSEREWGCYPQVPGLAIAQLSRIEGVDAVGVTRWRWDGTRRSRETEPGASAVAGAAPATSDPDDEVALFS</sequence>
<proteinExistence type="predicted"/>
<dbReference type="InterPro" id="IPR027417">
    <property type="entry name" value="P-loop_NTPase"/>
</dbReference>